<dbReference type="Proteomes" id="UP000202485">
    <property type="component" value="Unassembled WGS sequence"/>
</dbReference>
<sequence length="461" mass="50750">MSVFKGGLFTVLFVALTLLPGERAQAELIATAGETKLVELSPLENGTSALTLVWTIDHPTLDRTAAMSAAIVSVVTGGTSTRSSYEVSSFLKLKGVEQKIGRSGKNLTLTVSAPSDVFPEVLVHLENVLLEPRYTPDWYARELEAFRPVISTRTRQPSDVLNEITNYLEFDPAATYEETLETNFQFGRPAQVILRSEDEEVTRRTVRLINSLTGARFRLGRALSKWAEGWTGAKGAPFVLPKGIVHLADPDASEMLILFANAKTFSNAQDQLGSNLLVDYIGANQGSEMFRVIRQSMRASYDPRSDFVVVGKNKAVIALSATVEASAWPEVHGKIMEIYQGVRDGGVVPESLEIQKDRLDRTYYHRFFTDPDWGARQFLDEHPDGVEGEITLPLFEAFRTVSTEETIENADTLLPPIEEFLVILIGGGVSPTADMRSDGYCALPKGAPVSHCLNKLSNAEY</sequence>
<evidence type="ECO:0008006" key="3">
    <source>
        <dbReference type="Google" id="ProtNLM"/>
    </source>
</evidence>
<dbReference type="RefSeq" id="WP_093963996.1">
    <property type="nucleotide sequence ID" value="NZ_FXYG01000003.1"/>
</dbReference>
<dbReference type="SUPFAM" id="SSF63411">
    <property type="entry name" value="LuxS/MPP-like metallohydrolase"/>
    <property type="match status" value="2"/>
</dbReference>
<reference evidence="2" key="1">
    <citation type="submission" date="2017-05" db="EMBL/GenBank/DDBJ databases">
        <authorList>
            <person name="Rodrigo-Torres L."/>
            <person name="Arahal R. D."/>
            <person name="Lucena T."/>
        </authorList>
    </citation>
    <scope>NUCLEOTIDE SEQUENCE [LARGE SCALE GENOMIC DNA]</scope>
    <source>
        <strain evidence="2">CECT 8715</strain>
    </source>
</reference>
<gene>
    <name evidence="1" type="ORF">RUA8715_02484</name>
</gene>
<name>A0A238KP48_9RHOB</name>
<evidence type="ECO:0000313" key="1">
    <source>
        <dbReference type="EMBL" id="SMX44603.1"/>
    </source>
</evidence>
<accession>A0A238KP48</accession>
<dbReference type="Gene3D" id="3.30.830.10">
    <property type="entry name" value="Metalloenzyme, LuxS/M16 peptidase-like"/>
    <property type="match status" value="1"/>
</dbReference>
<evidence type="ECO:0000313" key="2">
    <source>
        <dbReference type="Proteomes" id="UP000202485"/>
    </source>
</evidence>
<dbReference type="InterPro" id="IPR011249">
    <property type="entry name" value="Metalloenz_LuxS/M16"/>
</dbReference>
<protein>
    <recommendedName>
        <fullName evidence="3">Peptidase M16 inactive domain protein</fullName>
    </recommendedName>
</protein>
<dbReference type="OrthoDB" id="7797089at2"/>
<keyword evidence="2" id="KW-1185">Reference proteome</keyword>
<dbReference type="AlphaFoldDB" id="A0A238KP48"/>
<dbReference type="EMBL" id="FXYG01000003">
    <property type="protein sequence ID" value="SMX44603.1"/>
    <property type="molecule type" value="Genomic_DNA"/>
</dbReference>
<proteinExistence type="predicted"/>
<organism evidence="1 2">
    <name type="scientific">Ruegeria arenilitoris</name>
    <dbReference type="NCBI Taxonomy" id="1173585"/>
    <lineage>
        <taxon>Bacteria</taxon>
        <taxon>Pseudomonadati</taxon>
        <taxon>Pseudomonadota</taxon>
        <taxon>Alphaproteobacteria</taxon>
        <taxon>Rhodobacterales</taxon>
        <taxon>Roseobacteraceae</taxon>
        <taxon>Ruegeria</taxon>
    </lineage>
</organism>
<dbReference type="GO" id="GO:0046872">
    <property type="term" value="F:metal ion binding"/>
    <property type="evidence" value="ECO:0007669"/>
    <property type="project" value="InterPro"/>
</dbReference>